<dbReference type="Proteomes" id="UP001059380">
    <property type="component" value="Chromosome"/>
</dbReference>
<keyword evidence="1" id="KW-1133">Transmembrane helix</keyword>
<dbReference type="EMBL" id="CP093313">
    <property type="protein sequence ID" value="UWZ82526.1"/>
    <property type="molecule type" value="Genomic_DNA"/>
</dbReference>
<feature type="transmembrane region" description="Helical" evidence="1">
    <location>
        <begin position="12"/>
        <end position="32"/>
    </location>
</feature>
<dbReference type="InterPro" id="IPR052336">
    <property type="entry name" value="MlaD_Phospholipid_Transporter"/>
</dbReference>
<organism evidence="3 4">
    <name type="scientific">Occallatibacter riparius</name>
    <dbReference type="NCBI Taxonomy" id="1002689"/>
    <lineage>
        <taxon>Bacteria</taxon>
        <taxon>Pseudomonadati</taxon>
        <taxon>Acidobacteriota</taxon>
        <taxon>Terriglobia</taxon>
        <taxon>Terriglobales</taxon>
        <taxon>Acidobacteriaceae</taxon>
        <taxon>Occallatibacter</taxon>
    </lineage>
</organism>
<dbReference type="AlphaFoldDB" id="A0A9J7BNN8"/>
<gene>
    <name evidence="3" type="ORF">MOP44_18350</name>
</gene>
<protein>
    <submittedName>
        <fullName evidence="3">MlaD family protein</fullName>
    </submittedName>
</protein>
<evidence type="ECO:0000313" key="3">
    <source>
        <dbReference type="EMBL" id="UWZ82526.1"/>
    </source>
</evidence>
<dbReference type="Pfam" id="PF02470">
    <property type="entry name" value="MlaD"/>
    <property type="match status" value="1"/>
</dbReference>
<dbReference type="PANTHER" id="PTHR33371:SF4">
    <property type="entry name" value="INTERMEMBRANE PHOSPHOLIPID TRANSPORT SYSTEM BINDING PROTEIN MLAD"/>
    <property type="match status" value="1"/>
</dbReference>
<dbReference type="RefSeq" id="WP_260791710.1">
    <property type="nucleotide sequence ID" value="NZ_CP093313.1"/>
</dbReference>
<evidence type="ECO:0000313" key="4">
    <source>
        <dbReference type="Proteomes" id="UP001059380"/>
    </source>
</evidence>
<accession>A0A9J7BNN8</accession>
<dbReference type="InterPro" id="IPR003399">
    <property type="entry name" value="Mce/MlaD"/>
</dbReference>
<keyword evidence="1" id="KW-0472">Membrane</keyword>
<reference evidence="3" key="1">
    <citation type="submission" date="2021-04" db="EMBL/GenBank/DDBJ databases">
        <title>Phylogenetic analysis of Acidobacteriaceae.</title>
        <authorList>
            <person name="Qiu L."/>
            <person name="Zhang Q."/>
        </authorList>
    </citation>
    <scope>NUCLEOTIDE SEQUENCE</scope>
    <source>
        <strain evidence="3">DSM 25168</strain>
    </source>
</reference>
<proteinExistence type="predicted"/>
<sequence>MPSRKEIQWSQLKVGALVLVGVAVLVVLIFLMSGSTGGLFAKKLTLRSYYRNAEGLKKGAPVALEGVTIGNVIRIRVVPGRNPTPVEVTMQVGENAAYGLHTDSTTSIQSAGVLGDSYLDITSVGAHGSVPQNNAELKVRETPSIQQVVDTSQQSLLKLTEVMNKVNTLLDTLNSNRGSMGMFLNDPGFYKKVTAVAGNLQTVTQQINEGKGTLGKLLTDESLYNKLNATVDRLDMISESLAAGHGTAGKLLHDETLYNNLNSAVANTNKLVEGINSGKGAIGKLTQDPAFAQKLDDTVGNLDAVLKGLNEGKGSLGQLMQNRSVYDNLDQTLDQAHQLLKGIRENPKKYLSIKLKVF</sequence>
<name>A0A9J7BNN8_9BACT</name>
<evidence type="ECO:0000259" key="2">
    <source>
        <dbReference type="Pfam" id="PF02470"/>
    </source>
</evidence>
<keyword evidence="4" id="KW-1185">Reference proteome</keyword>
<dbReference type="PANTHER" id="PTHR33371">
    <property type="entry name" value="INTERMEMBRANE PHOSPHOLIPID TRANSPORT SYSTEM BINDING PROTEIN MLAD-RELATED"/>
    <property type="match status" value="1"/>
</dbReference>
<dbReference type="KEGG" id="orp:MOP44_18350"/>
<feature type="domain" description="Mce/MlaD" evidence="2">
    <location>
        <begin position="44"/>
        <end position="122"/>
    </location>
</feature>
<evidence type="ECO:0000256" key="1">
    <source>
        <dbReference type="SAM" id="Phobius"/>
    </source>
</evidence>
<keyword evidence="1" id="KW-0812">Transmembrane</keyword>